<gene>
    <name evidence="2" type="ORF">PoMZ_05714</name>
</gene>
<feature type="compositionally biased region" description="Polar residues" evidence="1">
    <location>
        <begin position="229"/>
        <end position="257"/>
    </location>
</feature>
<feature type="region of interest" description="Disordered" evidence="1">
    <location>
        <begin position="371"/>
        <end position="425"/>
    </location>
</feature>
<feature type="compositionally biased region" description="Basic residues" evidence="1">
    <location>
        <begin position="166"/>
        <end position="175"/>
    </location>
</feature>
<feature type="region of interest" description="Disordered" evidence="1">
    <location>
        <begin position="119"/>
        <end position="280"/>
    </location>
</feature>
<feature type="compositionally biased region" description="Low complexity" evidence="1">
    <location>
        <begin position="371"/>
        <end position="380"/>
    </location>
</feature>
<evidence type="ECO:0000313" key="3">
    <source>
        <dbReference type="Proteomes" id="UP000294847"/>
    </source>
</evidence>
<feature type="compositionally biased region" description="Polar residues" evidence="1">
    <location>
        <begin position="265"/>
        <end position="280"/>
    </location>
</feature>
<accession>A0A4P7NNV3</accession>
<sequence length="645" mass="70745">MDIPNWKARLYGSFPIIVDAKEQSHERDFLYSLRWKHSAASMTALHFSSANNLIFSQSESPETSLKTHQGNGKLLGDMVDRAKTPKCDNPQGSDTLISDAKSIDGSCSGSLFSGESSIIAPGIPPASRPAAKARRVAKRSLGTQEAVSKKDEVDEYEMPGGSPPTRPKRSSKPIRKPPITAKIPSPSTGPYAVSKEQLFKRPVSRKTDPLSHDTPAAAHRPFGVKNAARDSSSSHSTTNKVAKGTPSRTSVETSLESVPQLPRSLPTSLPTTGQLDKSSGNLIEEEQRKDPAVGGSVQVAFSDFIPQEHVVSESIPCVPSKAKHLPVHYLTSHDTVQPVVPASPDELPNRAFVPVGIDSEFIVRDTYGAASSPANLSSASIKRPASPIGPDYQKRGRINTQVQLPEEAEDPNKRSAAPRKSNDSLINLKTRYEGLRHSDVPLVGQTAVIPGVPGLRHGKALLQRFAEDDQEPILPVPEKENIGNSDLPFETVNFCPTKCNNLDRDNDSPSSGGIADNKQPPFEGEWWETIRAILQVCNFHLHEDFSNALEDMKCREGLLDVFVGDLMSLEHQLSSVIKMHREDQTSILRVCRESSHNIVRQCDKGRESLRKITESARMTDIKRILLESQSQTQRFVQVLQDLSRT</sequence>
<evidence type="ECO:0000313" key="2">
    <source>
        <dbReference type="EMBL" id="QBZ64023.1"/>
    </source>
</evidence>
<reference evidence="2 3" key="1">
    <citation type="journal article" date="2019" name="Mol. Biol. Evol.">
        <title>Blast fungal genomes show frequent chromosomal changes, gene gains and losses, and effector gene turnover.</title>
        <authorList>
            <person name="Gomez Luciano L.B."/>
            <person name="Jason Tsai I."/>
            <person name="Chuma I."/>
            <person name="Tosa Y."/>
            <person name="Chen Y.H."/>
            <person name="Li J.Y."/>
            <person name="Li M.Y."/>
            <person name="Jade Lu M.Y."/>
            <person name="Nakayashiki H."/>
            <person name="Li W.H."/>
        </authorList>
    </citation>
    <scope>NUCLEOTIDE SEQUENCE [LARGE SCALE GENOMIC DNA]</scope>
    <source>
        <strain evidence="2">MZ5-1-6</strain>
    </source>
</reference>
<dbReference type="Proteomes" id="UP000294847">
    <property type="component" value="Chromosome 6"/>
</dbReference>
<protein>
    <submittedName>
        <fullName evidence="2">Uncharacterized protein</fullName>
    </submittedName>
</protein>
<organism evidence="2 3">
    <name type="scientific">Pyricularia oryzae</name>
    <name type="common">Rice blast fungus</name>
    <name type="synonym">Magnaporthe oryzae</name>
    <dbReference type="NCBI Taxonomy" id="318829"/>
    <lineage>
        <taxon>Eukaryota</taxon>
        <taxon>Fungi</taxon>
        <taxon>Dikarya</taxon>
        <taxon>Ascomycota</taxon>
        <taxon>Pezizomycotina</taxon>
        <taxon>Sordariomycetes</taxon>
        <taxon>Sordariomycetidae</taxon>
        <taxon>Magnaporthales</taxon>
        <taxon>Pyriculariaceae</taxon>
        <taxon>Pyricularia</taxon>
    </lineage>
</organism>
<dbReference type="AlphaFoldDB" id="A0A4P7NNV3"/>
<name>A0A4P7NNV3_PYROR</name>
<proteinExistence type="predicted"/>
<dbReference type="EMBL" id="CP034209">
    <property type="protein sequence ID" value="QBZ64023.1"/>
    <property type="molecule type" value="Genomic_DNA"/>
</dbReference>
<evidence type="ECO:0000256" key="1">
    <source>
        <dbReference type="SAM" id="MobiDB-lite"/>
    </source>
</evidence>